<name>A0AAV4MGC9_CAEEX</name>
<reference evidence="1 2" key="1">
    <citation type="submission" date="2021-06" db="EMBL/GenBank/DDBJ databases">
        <title>Caerostris extrusa draft genome.</title>
        <authorList>
            <person name="Kono N."/>
            <person name="Arakawa K."/>
        </authorList>
    </citation>
    <scope>NUCLEOTIDE SEQUENCE [LARGE SCALE GENOMIC DNA]</scope>
</reference>
<evidence type="ECO:0000313" key="2">
    <source>
        <dbReference type="Proteomes" id="UP001054945"/>
    </source>
</evidence>
<evidence type="ECO:0000313" key="1">
    <source>
        <dbReference type="EMBL" id="GIX71559.1"/>
    </source>
</evidence>
<sequence length="22" mass="2520">QLATRPLRSKAESYFDPVALKE</sequence>
<organism evidence="1 2">
    <name type="scientific">Caerostris extrusa</name>
    <name type="common">Bark spider</name>
    <name type="synonym">Caerostris bankana</name>
    <dbReference type="NCBI Taxonomy" id="172846"/>
    <lineage>
        <taxon>Eukaryota</taxon>
        <taxon>Metazoa</taxon>
        <taxon>Ecdysozoa</taxon>
        <taxon>Arthropoda</taxon>
        <taxon>Chelicerata</taxon>
        <taxon>Arachnida</taxon>
        <taxon>Araneae</taxon>
        <taxon>Araneomorphae</taxon>
        <taxon>Entelegynae</taxon>
        <taxon>Araneoidea</taxon>
        <taxon>Araneidae</taxon>
        <taxon>Caerostris</taxon>
    </lineage>
</organism>
<dbReference type="Proteomes" id="UP001054945">
    <property type="component" value="Unassembled WGS sequence"/>
</dbReference>
<gene>
    <name evidence="1" type="ORF">CEXT_578731</name>
</gene>
<proteinExistence type="predicted"/>
<dbReference type="EMBL" id="BPLR01002231">
    <property type="protein sequence ID" value="GIX71559.1"/>
    <property type="molecule type" value="Genomic_DNA"/>
</dbReference>
<comment type="caution">
    <text evidence="1">The sequence shown here is derived from an EMBL/GenBank/DDBJ whole genome shotgun (WGS) entry which is preliminary data.</text>
</comment>
<feature type="non-terminal residue" evidence="1">
    <location>
        <position position="1"/>
    </location>
</feature>
<dbReference type="AlphaFoldDB" id="A0AAV4MGC9"/>
<accession>A0AAV4MGC9</accession>
<protein>
    <submittedName>
        <fullName evidence="1">Uncharacterized protein</fullName>
    </submittedName>
</protein>
<keyword evidence="2" id="KW-1185">Reference proteome</keyword>